<dbReference type="EMBL" id="JALJOR010000010">
    <property type="protein sequence ID" value="KAK9810123.1"/>
    <property type="molecule type" value="Genomic_DNA"/>
</dbReference>
<dbReference type="InterPro" id="IPR036291">
    <property type="entry name" value="NAD(P)-bd_dom_sf"/>
</dbReference>
<dbReference type="Gene3D" id="3.40.50.720">
    <property type="entry name" value="NAD(P)-binding Rossmann-like Domain"/>
    <property type="match status" value="1"/>
</dbReference>
<organism evidence="2 3">
    <name type="scientific">[Myrmecia] bisecta</name>
    <dbReference type="NCBI Taxonomy" id="41462"/>
    <lineage>
        <taxon>Eukaryota</taxon>
        <taxon>Viridiplantae</taxon>
        <taxon>Chlorophyta</taxon>
        <taxon>core chlorophytes</taxon>
        <taxon>Trebouxiophyceae</taxon>
        <taxon>Trebouxiales</taxon>
        <taxon>Trebouxiaceae</taxon>
        <taxon>Myrmecia</taxon>
    </lineage>
</organism>
<reference evidence="2 3" key="1">
    <citation type="journal article" date="2024" name="Nat. Commun.">
        <title>Phylogenomics reveals the evolutionary origins of lichenization in chlorophyte algae.</title>
        <authorList>
            <person name="Puginier C."/>
            <person name="Libourel C."/>
            <person name="Otte J."/>
            <person name="Skaloud P."/>
            <person name="Haon M."/>
            <person name="Grisel S."/>
            <person name="Petersen M."/>
            <person name="Berrin J.G."/>
            <person name="Delaux P.M."/>
            <person name="Dal Grande F."/>
            <person name="Keller J."/>
        </authorList>
    </citation>
    <scope>NUCLEOTIDE SEQUENCE [LARGE SCALE GENOMIC DNA]</scope>
    <source>
        <strain evidence="2 3">SAG 2043</strain>
    </source>
</reference>
<evidence type="ECO:0000313" key="2">
    <source>
        <dbReference type="EMBL" id="KAK9810123.1"/>
    </source>
</evidence>
<keyword evidence="3" id="KW-1185">Reference proteome</keyword>
<comment type="caution">
    <text evidence="2">The sequence shown here is derived from an EMBL/GenBank/DDBJ whole genome shotgun (WGS) entry which is preliminary data.</text>
</comment>
<dbReference type="PANTHER" id="PTHR32487">
    <property type="entry name" value="3-OXO-DELTA(4,5)-STEROID 5-BETA-REDUCTASE"/>
    <property type="match status" value="1"/>
</dbReference>
<dbReference type="SUPFAM" id="SSF51735">
    <property type="entry name" value="NAD(P)-binding Rossmann-fold domains"/>
    <property type="match status" value="1"/>
</dbReference>
<dbReference type="Pfam" id="PF22917">
    <property type="entry name" value="PRISE"/>
    <property type="match status" value="1"/>
</dbReference>
<proteinExistence type="predicted"/>
<name>A0AAW1PJT6_9CHLO</name>
<gene>
    <name evidence="2" type="ORF">WJX72_005112</name>
</gene>
<dbReference type="CDD" id="cd08948">
    <property type="entry name" value="5beta-POR_like_SDR_a"/>
    <property type="match status" value="1"/>
</dbReference>
<accession>A0AAW1PJT6</accession>
<dbReference type="Proteomes" id="UP001489004">
    <property type="component" value="Unassembled WGS sequence"/>
</dbReference>
<dbReference type="InterPro" id="IPR055222">
    <property type="entry name" value="PRISE-like_Rossmann-fold"/>
</dbReference>
<evidence type="ECO:0000313" key="3">
    <source>
        <dbReference type="Proteomes" id="UP001489004"/>
    </source>
</evidence>
<dbReference type="GO" id="GO:0016627">
    <property type="term" value="F:oxidoreductase activity, acting on the CH-CH group of donors"/>
    <property type="evidence" value="ECO:0007669"/>
    <property type="project" value="UniProtKB-ARBA"/>
</dbReference>
<evidence type="ECO:0000259" key="1">
    <source>
        <dbReference type="Pfam" id="PF22917"/>
    </source>
</evidence>
<dbReference type="PANTHER" id="PTHR32487:SF0">
    <property type="entry name" value="3-OXO-DELTA(4,5)-STEROID 5-BETA-REDUCTASE"/>
    <property type="match status" value="1"/>
</dbReference>
<feature type="domain" description="PRISE-like Rossmann-fold" evidence="1">
    <location>
        <begin position="50"/>
        <end position="339"/>
    </location>
</feature>
<sequence>MRLLAADHRFGKIYAVSRRQLYDVPENTQHLCLDLLDADRVKQALSDQGVRDVTHVFQNAYAPTGDHVKDVEVNFGMHKNIIEGLEAVGNTVQHVYFNAGGKWYGQALGPILKTPSREDDPRHLPPNFYYDMQDYCAQRVRDGATWTWSSLRPYPVAGYSRGSAMNITMCVAVYGSICKELGLPAMRFPGTELSWNALNDCVDVDLLAEATIFCATHKEAANQAFNIHNGDYFRWRDVWPQITAFFGMEAGYPQPMQLTDMMKDKEPVWESLVKKHGLERIAFKDVAAWEFADFVFHQPSDWTLNTNKLRQAGFNGMKVDTDKMFLRHFADMATRKIIPSPTKTLSCR</sequence>
<protein>
    <recommendedName>
        <fullName evidence="1">PRISE-like Rossmann-fold domain-containing protein</fullName>
    </recommendedName>
</protein>
<dbReference type="AlphaFoldDB" id="A0AAW1PJT6"/>